<gene>
    <name evidence="2" type="ORF">Tci_652436</name>
</gene>
<keyword evidence="1" id="KW-0175">Coiled coil</keyword>
<dbReference type="AlphaFoldDB" id="A0A699K790"/>
<accession>A0A699K790</accession>
<sequence>MEIELEIELEFYEEEEEIQEEAVEIESDKEEEEEIEEIEELEEMTSPRISCWLGADGKTYQGVMVVDDDISCQGNKCQYDDCSICYQPMAISGKHRV</sequence>
<evidence type="ECO:0000256" key="1">
    <source>
        <dbReference type="SAM" id="Coils"/>
    </source>
</evidence>
<feature type="coiled-coil region" evidence="1">
    <location>
        <begin position="2"/>
        <end position="35"/>
    </location>
</feature>
<evidence type="ECO:0000313" key="2">
    <source>
        <dbReference type="EMBL" id="GFA80464.1"/>
    </source>
</evidence>
<protein>
    <submittedName>
        <fullName evidence="2">Zinc finger, RING/FYVE/PHD-type</fullName>
    </submittedName>
</protein>
<name>A0A699K790_TANCI</name>
<organism evidence="2">
    <name type="scientific">Tanacetum cinerariifolium</name>
    <name type="common">Dalmatian daisy</name>
    <name type="synonym">Chrysanthemum cinerariifolium</name>
    <dbReference type="NCBI Taxonomy" id="118510"/>
    <lineage>
        <taxon>Eukaryota</taxon>
        <taxon>Viridiplantae</taxon>
        <taxon>Streptophyta</taxon>
        <taxon>Embryophyta</taxon>
        <taxon>Tracheophyta</taxon>
        <taxon>Spermatophyta</taxon>
        <taxon>Magnoliopsida</taxon>
        <taxon>eudicotyledons</taxon>
        <taxon>Gunneridae</taxon>
        <taxon>Pentapetalae</taxon>
        <taxon>asterids</taxon>
        <taxon>campanulids</taxon>
        <taxon>Asterales</taxon>
        <taxon>Asteraceae</taxon>
        <taxon>Asteroideae</taxon>
        <taxon>Anthemideae</taxon>
        <taxon>Anthemidinae</taxon>
        <taxon>Tanacetum</taxon>
    </lineage>
</organism>
<proteinExistence type="predicted"/>
<comment type="caution">
    <text evidence="2">The sequence shown here is derived from an EMBL/GenBank/DDBJ whole genome shotgun (WGS) entry which is preliminary data.</text>
</comment>
<feature type="non-terminal residue" evidence="2">
    <location>
        <position position="97"/>
    </location>
</feature>
<reference evidence="2" key="1">
    <citation type="journal article" date="2019" name="Sci. Rep.">
        <title>Draft genome of Tanacetum cinerariifolium, the natural source of mosquito coil.</title>
        <authorList>
            <person name="Yamashiro T."/>
            <person name="Shiraishi A."/>
            <person name="Satake H."/>
            <person name="Nakayama K."/>
        </authorList>
    </citation>
    <scope>NUCLEOTIDE SEQUENCE</scope>
</reference>
<dbReference type="EMBL" id="BKCJ010491231">
    <property type="protein sequence ID" value="GFA80464.1"/>
    <property type="molecule type" value="Genomic_DNA"/>
</dbReference>